<proteinExistence type="inferred from homology"/>
<reference evidence="7 8" key="1">
    <citation type="journal article" date="2005" name="Int. J. Syst. Evol. Microbiol.">
        <title>Halobacillus yeomjeoni sp. nov., isolated from a marine solar saltern in Korea.</title>
        <authorList>
            <person name="Yoon J.H."/>
            <person name="Kang S.J."/>
            <person name="Lee C.H."/>
            <person name="Oh H.W."/>
            <person name="Oh T.K."/>
        </authorList>
    </citation>
    <scope>NUCLEOTIDE SEQUENCE [LARGE SCALE GENOMIC DNA]</scope>
    <source>
        <strain evidence="7 8">KCTC 3957</strain>
    </source>
</reference>
<feature type="binding site" evidence="3">
    <location>
        <position position="153"/>
    </location>
    <ligand>
        <name>Cu cation</name>
        <dbReference type="ChEBI" id="CHEBI:23378"/>
    </ligand>
</feature>
<keyword evidence="3" id="KW-0479">Metal-binding</keyword>
<feature type="binding site" evidence="3">
    <location>
        <position position="63"/>
    </location>
    <ligand>
        <name>Cu cation</name>
        <dbReference type="ChEBI" id="CHEBI:23378"/>
    </ligand>
</feature>
<dbReference type="SUPFAM" id="SSF52833">
    <property type="entry name" value="Thioredoxin-like"/>
    <property type="match status" value="1"/>
</dbReference>
<keyword evidence="4" id="KW-1015">Disulfide bond</keyword>
<evidence type="ECO:0000259" key="6">
    <source>
        <dbReference type="PROSITE" id="PS51352"/>
    </source>
</evidence>
<dbReference type="GO" id="GO:0046872">
    <property type="term" value="F:metal ion binding"/>
    <property type="evidence" value="ECO:0007669"/>
    <property type="project" value="UniProtKB-KW"/>
</dbReference>
<comment type="similarity">
    <text evidence="1">Belongs to the SCO1/2 family.</text>
</comment>
<dbReference type="InterPro" id="IPR003782">
    <property type="entry name" value="SCO1/SenC"/>
</dbReference>
<evidence type="ECO:0000313" key="7">
    <source>
        <dbReference type="EMBL" id="MBH0231636.1"/>
    </source>
</evidence>
<dbReference type="Gene3D" id="3.40.30.10">
    <property type="entry name" value="Glutaredoxin"/>
    <property type="match status" value="1"/>
</dbReference>
<gene>
    <name evidence="7" type="ORF">H0267_15605</name>
</gene>
<dbReference type="InterPro" id="IPR013766">
    <property type="entry name" value="Thioredoxin_domain"/>
</dbReference>
<dbReference type="PANTHER" id="PTHR12151">
    <property type="entry name" value="ELECTRON TRANSPORT PROTIN SCO1/SENC FAMILY MEMBER"/>
    <property type="match status" value="1"/>
</dbReference>
<dbReference type="PROSITE" id="PS51352">
    <property type="entry name" value="THIOREDOXIN_2"/>
    <property type="match status" value="1"/>
</dbReference>
<dbReference type="AlphaFoldDB" id="A0A931HYD5"/>
<feature type="binding site" evidence="3">
    <location>
        <position position="67"/>
    </location>
    <ligand>
        <name>Cu cation</name>
        <dbReference type="ChEBI" id="CHEBI:23378"/>
    </ligand>
</feature>
<feature type="chain" id="PRO_5038623610" evidence="5">
    <location>
        <begin position="17"/>
        <end position="189"/>
    </location>
</feature>
<evidence type="ECO:0000256" key="1">
    <source>
        <dbReference type="ARBA" id="ARBA00010996"/>
    </source>
</evidence>
<dbReference type="PROSITE" id="PS51257">
    <property type="entry name" value="PROKAR_LIPOPROTEIN"/>
    <property type="match status" value="1"/>
</dbReference>
<keyword evidence="5" id="KW-0732">Signal</keyword>
<dbReference type="EMBL" id="JADZSC010000004">
    <property type="protein sequence ID" value="MBH0231636.1"/>
    <property type="molecule type" value="Genomic_DNA"/>
</dbReference>
<dbReference type="CDD" id="cd02968">
    <property type="entry name" value="SCO"/>
    <property type="match status" value="1"/>
</dbReference>
<dbReference type="RefSeq" id="WP_197318272.1">
    <property type="nucleotide sequence ID" value="NZ_JADZSC010000004.1"/>
</dbReference>
<keyword evidence="8" id="KW-1185">Reference proteome</keyword>
<name>A0A931HYD5_9BACI</name>
<protein>
    <submittedName>
        <fullName evidence="7">SCO family protein</fullName>
    </submittedName>
</protein>
<evidence type="ECO:0000256" key="2">
    <source>
        <dbReference type="ARBA" id="ARBA00023008"/>
    </source>
</evidence>
<sequence length="189" mass="21649">MKAIHIVFIAVLSLLAACGQSEIESNMDETVQDFEFTTQDNNTLTKSDLEGEWWVANTIFTNCETVCPPMTRNMSILQDKAEEKGLDVEFVSFSIDPENDTPEKLKAFGDKHDADYENWTFVTGYEFERIKEFSIKSFKNLVDEIPDSSQFMHGTSFFLVNPEGKVIKKYKGTSNEEMDKIIEDLEKVQ</sequence>
<dbReference type="Proteomes" id="UP000614490">
    <property type="component" value="Unassembled WGS sequence"/>
</dbReference>
<feature type="disulfide bond" description="Redox-active" evidence="4">
    <location>
        <begin position="63"/>
        <end position="67"/>
    </location>
</feature>
<dbReference type="InterPro" id="IPR036249">
    <property type="entry name" value="Thioredoxin-like_sf"/>
</dbReference>
<dbReference type="PANTHER" id="PTHR12151:SF25">
    <property type="entry name" value="LINALOOL DEHYDRATASE_ISOMERASE DOMAIN-CONTAINING PROTEIN"/>
    <property type="match status" value="1"/>
</dbReference>
<evidence type="ECO:0000256" key="5">
    <source>
        <dbReference type="SAM" id="SignalP"/>
    </source>
</evidence>
<evidence type="ECO:0000313" key="8">
    <source>
        <dbReference type="Proteomes" id="UP000614490"/>
    </source>
</evidence>
<keyword evidence="2 3" id="KW-0186">Copper</keyword>
<evidence type="ECO:0000256" key="3">
    <source>
        <dbReference type="PIRSR" id="PIRSR603782-1"/>
    </source>
</evidence>
<dbReference type="Pfam" id="PF02630">
    <property type="entry name" value="SCO1-SenC"/>
    <property type="match status" value="1"/>
</dbReference>
<feature type="domain" description="Thioredoxin" evidence="6">
    <location>
        <begin position="25"/>
        <end position="189"/>
    </location>
</feature>
<evidence type="ECO:0000256" key="4">
    <source>
        <dbReference type="PIRSR" id="PIRSR603782-2"/>
    </source>
</evidence>
<accession>A0A931HYD5</accession>
<comment type="caution">
    <text evidence="7">The sequence shown here is derived from an EMBL/GenBank/DDBJ whole genome shotgun (WGS) entry which is preliminary data.</text>
</comment>
<feature type="signal peptide" evidence="5">
    <location>
        <begin position="1"/>
        <end position="16"/>
    </location>
</feature>
<organism evidence="7 8">
    <name type="scientific">Halobacillus yeomjeoni</name>
    <dbReference type="NCBI Taxonomy" id="311194"/>
    <lineage>
        <taxon>Bacteria</taxon>
        <taxon>Bacillati</taxon>
        <taxon>Bacillota</taxon>
        <taxon>Bacilli</taxon>
        <taxon>Bacillales</taxon>
        <taxon>Bacillaceae</taxon>
        <taxon>Halobacillus</taxon>
    </lineage>
</organism>